<dbReference type="Gene3D" id="3.30.200.20">
    <property type="entry name" value="Phosphorylase Kinase, domain 1"/>
    <property type="match status" value="1"/>
</dbReference>
<keyword evidence="6 21" id="KW-0812">Transmembrane</keyword>
<evidence type="ECO:0000256" key="11">
    <source>
        <dbReference type="ARBA" id="ARBA00022840"/>
    </source>
</evidence>
<accession>A0A0D6QTA3</accession>
<evidence type="ECO:0000256" key="3">
    <source>
        <dbReference type="ARBA" id="ARBA00022527"/>
    </source>
</evidence>
<keyword evidence="8" id="KW-0430">Lectin</keyword>
<evidence type="ECO:0000313" key="23">
    <source>
        <dbReference type="EMBL" id="JAG93686.1"/>
    </source>
</evidence>
<keyword evidence="14" id="KW-1015">Disulfide bond</keyword>
<dbReference type="Gene3D" id="1.10.510.10">
    <property type="entry name" value="Transferase(Phosphotransferase) domain 1"/>
    <property type="match status" value="1"/>
</dbReference>
<comment type="subcellular location">
    <subcellularLocation>
        <location evidence="1">Membrane</location>
        <topology evidence="1">Single-pass type I membrane protein</topology>
    </subcellularLocation>
</comment>
<comment type="similarity">
    <text evidence="20">Belongs to the protein kinase superfamily.</text>
</comment>
<evidence type="ECO:0000256" key="12">
    <source>
        <dbReference type="ARBA" id="ARBA00022989"/>
    </source>
</evidence>
<feature type="transmembrane region" description="Helical" evidence="21">
    <location>
        <begin position="20"/>
        <end position="39"/>
    </location>
</feature>
<evidence type="ECO:0000256" key="9">
    <source>
        <dbReference type="ARBA" id="ARBA00022741"/>
    </source>
</evidence>
<evidence type="ECO:0000256" key="17">
    <source>
        <dbReference type="ARBA" id="ARBA00047899"/>
    </source>
</evidence>
<evidence type="ECO:0000256" key="14">
    <source>
        <dbReference type="ARBA" id="ARBA00023157"/>
    </source>
</evidence>
<dbReference type="GO" id="GO:0004674">
    <property type="term" value="F:protein serine/threonine kinase activity"/>
    <property type="evidence" value="ECO:0007669"/>
    <property type="project" value="UniProtKB-KW"/>
</dbReference>
<dbReference type="SUPFAM" id="SSF56112">
    <property type="entry name" value="Protein kinase-like (PK-like)"/>
    <property type="match status" value="1"/>
</dbReference>
<evidence type="ECO:0000256" key="5">
    <source>
        <dbReference type="ARBA" id="ARBA00022679"/>
    </source>
</evidence>
<evidence type="ECO:0000256" key="8">
    <source>
        <dbReference type="ARBA" id="ARBA00022734"/>
    </source>
</evidence>
<dbReference type="FunFam" id="1.10.510.10:FF:000248">
    <property type="entry name" value="S-receptor-like kinase 5"/>
    <property type="match status" value="1"/>
</dbReference>
<evidence type="ECO:0000256" key="19">
    <source>
        <dbReference type="PROSITE-ProRule" id="PRU10141"/>
    </source>
</evidence>
<dbReference type="InterPro" id="IPR017441">
    <property type="entry name" value="Protein_kinase_ATP_BS"/>
</dbReference>
<evidence type="ECO:0000256" key="21">
    <source>
        <dbReference type="SAM" id="Phobius"/>
    </source>
</evidence>
<keyword evidence="15" id="KW-0675">Receptor</keyword>
<evidence type="ECO:0000256" key="6">
    <source>
        <dbReference type="ARBA" id="ARBA00022692"/>
    </source>
</evidence>
<evidence type="ECO:0000256" key="2">
    <source>
        <dbReference type="ARBA" id="ARBA00012513"/>
    </source>
</evidence>
<dbReference type="PROSITE" id="PS00107">
    <property type="entry name" value="PROTEIN_KINASE_ATP"/>
    <property type="match status" value="1"/>
</dbReference>
<dbReference type="GO" id="GO:0030246">
    <property type="term" value="F:carbohydrate binding"/>
    <property type="evidence" value="ECO:0007669"/>
    <property type="project" value="UniProtKB-KW"/>
</dbReference>
<evidence type="ECO:0000256" key="20">
    <source>
        <dbReference type="RuleBase" id="RU000304"/>
    </source>
</evidence>
<dbReference type="GO" id="GO:0005524">
    <property type="term" value="F:ATP binding"/>
    <property type="evidence" value="ECO:0007669"/>
    <property type="project" value="UniProtKB-UniRule"/>
</dbReference>
<dbReference type="SMART" id="SM00220">
    <property type="entry name" value="S_TKc"/>
    <property type="match status" value="1"/>
</dbReference>
<evidence type="ECO:0000256" key="13">
    <source>
        <dbReference type="ARBA" id="ARBA00023136"/>
    </source>
</evidence>
<dbReference type="EMBL" id="GCKF01045944">
    <property type="protein sequence ID" value="JAG93686.1"/>
    <property type="molecule type" value="Transcribed_RNA"/>
</dbReference>
<evidence type="ECO:0000256" key="10">
    <source>
        <dbReference type="ARBA" id="ARBA00022777"/>
    </source>
</evidence>
<dbReference type="PROSITE" id="PS00108">
    <property type="entry name" value="PROTEIN_KINASE_ST"/>
    <property type="match status" value="1"/>
</dbReference>
<dbReference type="PANTHER" id="PTHR47974:SF9">
    <property type="entry name" value="RECEPTOR-LIKE SERINE_THREONINE-PROTEIN KINASE"/>
    <property type="match status" value="1"/>
</dbReference>
<protein>
    <recommendedName>
        <fullName evidence="2">non-specific serine/threonine protein kinase</fullName>
        <ecNumber evidence="2">2.7.11.1</ecNumber>
    </recommendedName>
</protein>
<dbReference type="CDD" id="cd14066">
    <property type="entry name" value="STKc_IRAK"/>
    <property type="match status" value="1"/>
</dbReference>
<evidence type="ECO:0000256" key="16">
    <source>
        <dbReference type="ARBA" id="ARBA00023180"/>
    </source>
</evidence>
<dbReference type="Pfam" id="PF00069">
    <property type="entry name" value="Pkinase"/>
    <property type="match status" value="1"/>
</dbReference>
<keyword evidence="12 21" id="KW-1133">Transmembrane helix</keyword>
<dbReference type="PROSITE" id="PS50011">
    <property type="entry name" value="PROTEIN_KINASE_DOM"/>
    <property type="match status" value="1"/>
</dbReference>
<dbReference type="FunFam" id="3.30.200.20:FF:000178">
    <property type="entry name" value="serine/threonine-protein kinase PBS1-like"/>
    <property type="match status" value="1"/>
</dbReference>
<comment type="catalytic activity">
    <reaction evidence="18">
        <text>L-seryl-[protein] + ATP = O-phospho-L-seryl-[protein] + ADP + H(+)</text>
        <dbReference type="Rhea" id="RHEA:17989"/>
        <dbReference type="Rhea" id="RHEA-COMP:9863"/>
        <dbReference type="Rhea" id="RHEA-COMP:11604"/>
        <dbReference type="ChEBI" id="CHEBI:15378"/>
        <dbReference type="ChEBI" id="CHEBI:29999"/>
        <dbReference type="ChEBI" id="CHEBI:30616"/>
        <dbReference type="ChEBI" id="CHEBI:83421"/>
        <dbReference type="ChEBI" id="CHEBI:456216"/>
        <dbReference type="EC" id="2.7.11.1"/>
    </reaction>
</comment>
<comment type="catalytic activity">
    <reaction evidence="17">
        <text>L-threonyl-[protein] + ATP = O-phospho-L-threonyl-[protein] + ADP + H(+)</text>
        <dbReference type="Rhea" id="RHEA:46608"/>
        <dbReference type="Rhea" id="RHEA-COMP:11060"/>
        <dbReference type="Rhea" id="RHEA-COMP:11605"/>
        <dbReference type="ChEBI" id="CHEBI:15378"/>
        <dbReference type="ChEBI" id="CHEBI:30013"/>
        <dbReference type="ChEBI" id="CHEBI:30616"/>
        <dbReference type="ChEBI" id="CHEBI:61977"/>
        <dbReference type="ChEBI" id="CHEBI:456216"/>
        <dbReference type="EC" id="2.7.11.1"/>
    </reaction>
</comment>
<keyword evidence="13 21" id="KW-0472">Membrane</keyword>
<dbReference type="InterPro" id="IPR011009">
    <property type="entry name" value="Kinase-like_dom_sf"/>
</dbReference>
<dbReference type="AlphaFoldDB" id="A0A0D6QTA3"/>
<dbReference type="InterPro" id="IPR008271">
    <property type="entry name" value="Ser/Thr_kinase_AS"/>
</dbReference>
<keyword evidence="3 20" id="KW-0723">Serine/threonine-protein kinase</keyword>
<keyword evidence="11 19" id="KW-0067">ATP-binding</keyword>
<keyword evidence="9 19" id="KW-0547">Nucleotide-binding</keyword>
<feature type="domain" description="Protein kinase" evidence="22">
    <location>
        <begin position="105"/>
        <end position="386"/>
    </location>
</feature>
<dbReference type="EC" id="2.7.11.1" evidence="2"/>
<organism evidence="23">
    <name type="scientific">Araucaria cunninghamii</name>
    <name type="common">Hoop pine</name>
    <name type="synonym">Moreton Bay pine</name>
    <dbReference type="NCBI Taxonomy" id="56994"/>
    <lineage>
        <taxon>Eukaryota</taxon>
        <taxon>Viridiplantae</taxon>
        <taxon>Streptophyta</taxon>
        <taxon>Embryophyta</taxon>
        <taxon>Tracheophyta</taxon>
        <taxon>Spermatophyta</taxon>
        <taxon>Pinopsida</taxon>
        <taxon>Pinidae</taxon>
        <taxon>Conifers II</taxon>
        <taxon>Araucariales</taxon>
        <taxon>Araucariaceae</taxon>
        <taxon>Araucaria</taxon>
    </lineage>
</organism>
<keyword evidence="16" id="KW-0325">Glycoprotein</keyword>
<keyword evidence="4" id="KW-0597">Phosphoprotein</keyword>
<name>A0A0D6QTA3_ARACU</name>
<keyword evidence="5" id="KW-0808">Transferase</keyword>
<sequence length="438" mass="49929">MNLQRSLKRIQRNPKRSAFLLGPSFAIIFMMILFMFLSLRNREDPRIHIISYISCLLLPVWLLLRECYKEKYKGGNKLLIDDEVVRRLSGHPYMFSYRELDTATNSFGTEIGRGGFGSVFLGTLKDGRKVAVKQLNNTEEEGRDDFIAEVRTLASINHSNLVRLYGFCVEERHLLVYEFMDNGSLHDWLFNSIREPLDWKTRYSIAVETARGLAYLHEYSTSCILHLDVKPHNILLDENFRAKLSDFGLAKILNKDESRLVTFHVRGTPGYIAPEWVLEYGITAKTDVYSYGMVLLEIVCGRRVVDRSQDTEQWYLPSVAFEKARQGNLEELFDSRLSVSEAAAVEMKRLINLALWCIQSNSALRPRMSVILQILEGGLQMMDPPLDCSLPFGPSDDNNHLLSIVEEDTQALLGKSSSSMDHEKPPISSSHVVVVNVA</sequence>
<evidence type="ECO:0000259" key="22">
    <source>
        <dbReference type="PROSITE" id="PS50011"/>
    </source>
</evidence>
<reference evidence="23" key="1">
    <citation type="submission" date="2015-03" db="EMBL/GenBank/DDBJ databases">
        <title>A transcriptome of Araucaria cunninghamii, an australian fine timber species.</title>
        <authorList>
            <person name="Jing Yi C.J.Y."/>
            <person name="Yin San L.Y.S."/>
            <person name="Abdul Karim S.S."/>
            <person name="Wan Azmi N.N."/>
            <person name="Hercus R.R."/>
            <person name="Croft L.L."/>
        </authorList>
    </citation>
    <scope>NUCLEOTIDE SEQUENCE</scope>
    <source>
        <strain evidence="23">MI0301</strain>
        <tissue evidence="23">Leaf</tissue>
    </source>
</reference>
<keyword evidence="7" id="KW-0732">Signal</keyword>
<evidence type="ECO:0000256" key="1">
    <source>
        <dbReference type="ARBA" id="ARBA00004479"/>
    </source>
</evidence>
<dbReference type="GO" id="GO:0016020">
    <property type="term" value="C:membrane"/>
    <property type="evidence" value="ECO:0007669"/>
    <property type="project" value="UniProtKB-SubCell"/>
</dbReference>
<feature type="binding site" evidence="19">
    <location>
        <position position="133"/>
    </location>
    <ligand>
        <name>ATP</name>
        <dbReference type="ChEBI" id="CHEBI:30616"/>
    </ligand>
</feature>
<evidence type="ECO:0000256" key="4">
    <source>
        <dbReference type="ARBA" id="ARBA00022553"/>
    </source>
</evidence>
<dbReference type="PANTHER" id="PTHR47974">
    <property type="entry name" value="OS07G0415500 PROTEIN"/>
    <property type="match status" value="1"/>
</dbReference>
<keyword evidence="10" id="KW-0418">Kinase</keyword>
<evidence type="ECO:0000256" key="15">
    <source>
        <dbReference type="ARBA" id="ARBA00023170"/>
    </source>
</evidence>
<feature type="transmembrane region" description="Helical" evidence="21">
    <location>
        <begin position="45"/>
        <end position="64"/>
    </location>
</feature>
<evidence type="ECO:0000256" key="7">
    <source>
        <dbReference type="ARBA" id="ARBA00022729"/>
    </source>
</evidence>
<dbReference type="InterPro" id="IPR000719">
    <property type="entry name" value="Prot_kinase_dom"/>
</dbReference>
<evidence type="ECO:0000256" key="18">
    <source>
        <dbReference type="ARBA" id="ARBA00048679"/>
    </source>
</evidence>
<proteinExistence type="inferred from homology"/>